<keyword evidence="11" id="KW-0739">Sodium transport</keyword>
<keyword evidence="6 13" id="KW-1133">Transmembrane helix</keyword>
<dbReference type="AlphaFoldDB" id="A0A8S3QQ25"/>
<evidence type="ECO:0000256" key="4">
    <source>
        <dbReference type="ARBA" id="ARBA00022475"/>
    </source>
</evidence>
<keyword evidence="7" id="KW-0915">Sodium</keyword>
<feature type="transmembrane region" description="Helical" evidence="13">
    <location>
        <begin position="416"/>
        <end position="440"/>
    </location>
</feature>
<dbReference type="Gene3D" id="1.20.1730.10">
    <property type="entry name" value="Sodium/glucose cotransporter"/>
    <property type="match status" value="2"/>
</dbReference>
<keyword evidence="10" id="KW-0325">Glycoprotein</keyword>
<reference evidence="14" key="1">
    <citation type="submission" date="2021-03" db="EMBL/GenBank/DDBJ databases">
        <authorList>
            <person name="Bekaert M."/>
        </authorList>
    </citation>
    <scope>NUCLEOTIDE SEQUENCE</scope>
</reference>
<dbReference type="CDD" id="cd11492">
    <property type="entry name" value="SLC5sbd_NIS-SMVT"/>
    <property type="match status" value="1"/>
</dbReference>
<dbReference type="GO" id="GO:0015293">
    <property type="term" value="F:symporter activity"/>
    <property type="evidence" value="ECO:0007669"/>
    <property type="project" value="TreeGrafter"/>
</dbReference>
<accession>A0A8S3QQ25</accession>
<feature type="transmembrane region" description="Helical" evidence="13">
    <location>
        <begin position="744"/>
        <end position="765"/>
    </location>
</feature>
<dbReference type="InterPro" id="IPR051163">
    <property type="entry name" value="Sodium:Solute_Symporter_SSF"/>
</dbReference>
<dbReference type="InterPro" id="IPR018212">
    <property type="entry name" value="Na/solute_symporter_CS"/>
</dbReference>
<feature type="transmembrane region" description="Helical" evidence="13">
    <location>
        <begin position="698"/>
        <end position="724"/>
    </location>
</feature>
<feature type="transmembrane region" description="Helical" evidence="13">
    <location>
        <begin position="853"/>
        <end position="874"/>
    </location>
</feature>
<feature type="transmembrane region" description="Helical" evidence="13">
    <location>
        <begin position="135"/>
        <end position="154"/>
    </location>
</feature>
<evidence type="ECO:0000256" key="2">
    <source>
        <dbReference type="ARBA" id="ARBA00006434"/>
    </source>
</evidence>
<evidence type="ECO:0000256" key="3">
    <source>
        <dbReference type="ARBA" id="ARBA00022448"/>
    </source>
</evidence>
<keyword evidence="3" id="KW-0813">Transport</keyword>
<comment type="catalytic activity">
    <reaction evidence="12">
        <text>iodide(out) + 2 Na(+)(out) = iodide(in) + 2 Na(+)(in)</text>
        <dbReference type="Rhea" id="RHEA:71207"/>
        <dbReference type="ChEBI" id="CHEBI:16382"/>
        <dbReference type="ChEBI" id="CHEBI:29101"/>
    </reaction>
</comment>
<dbReference type="OrthoDB" id="6132759at2759"/>
<dbReference type="GO" id="GO:0015075">
    <property type="term" value="F:monoatomic ion transmembrane transporter activity"/>
    <property type="evidence" value="ECO:0007669"/>
    <property type="project" value="UniProtKB-ARBA"/>
</dbReference>
<feature type="transmembrane region" description="Helical" evidence="13">
    <location>
        <begin position="536"/>
        <end position="559"/>
    </location>
</feature>
<dbReference type="PROSITE" id="PS00456">
    <property type="entry name" value="NA_SOLUT_SYMP_1"/>
    <property type="match status" value="1"/>
</dbReference>
<organism evidence="14 15">
    <name type="scientific">Mytilus edulis</name>
    <name type="common">Blue mussel</name>
    <dbReference type="NCBI Taxonomy" id="6550"/>
    <lineage>
        <taxon>Eukaryota</taxon>
        <taxon>Metazoa</taxon>
        <taxon>Spiralia</taxon>
        <taxon>Lophotrochozoa</taxon>
        <taxon>Mollusca</taxon>
        <taxon>Bivalvia</taxon>
        <taxon>Autobranchia</taxon>
        <taxon>Pteriomorphia</taxon>
        <taxon>Mytilida</taxon>
        <taxon>Mytiloidea</taxon>
        <taxon>Mytilidae</taxon>
        <taxon>Mytilinae</taxon>
        <taxon>Mytilus</taxon>
    </lineage>
</organism>
<keyword evidence="15" id="KW-1185">Reference proteome</keyword>
<evidence type="ECO:0000256" key="6">
    <source>
        <dbReference type="ARBA" id="ARBA00022989"/>
    </source>
</evidence>
<evidence type="ECO:0000256" key="8">
    <source>
        <dbReference type="ARBA" id="ARBA00023065"/>
    </source>
</evidence>
<dbReference type="InterPro" id="IPR038377">
    <property type="entry name" value="Na/Glc_symporter_sf"/>
</dbReference>
<evidence type="ECO:0000256" key="13">
    <source>
        <dbReference type="SAM" id="Phobius"/>
    </source>
</evidence>
<evidence type="ECO:0000256" key="10">
    <source>
        <dbReference type="ARBA" id="ARBA00023180"/>
    </source>
</evidence>
<gene>
    <name evidence="14" type="ORF">MEDL_12487</name>
</gene>
<dbReference type="EMBL" id="CAJPWZ010000654">
    <property type="protein sequence ID" value="CAG2197755.1"/>
    <property type="molecule type" value="Genomic_DNA"/>
</dbReference>
<dbReference type="GO" id="GO:0006814">
    <property type="term" value="P:sodium ion transport"/>
    <property type="evidence" value="ECO:0007669"/>
    <property type="project" value="UniProtKB-KW"/>
</dbReference>
<comment type="similarity">
    <text evidence="2">Belongs to the sodium:solute symporter (SSF) (TC 2.A.21) family.</text>
</comment>
<evidence type="ECO:0000256" key="1">
    <source>
        <dbReference type="ARBA" id="ARBA00004651"/>
    </source>
</evidence>
<protein>
    <submittedName>
        <fullName evidence="14">SLC5A6</fullName>
    </submittedName>
</protein>
<evidence type="ECO:0000256" key="11">
    <source>
        <dbReference type="ARBA" id="ARBA00023201"/>
    </source>
</evidence>
<comment type="subcellular location">
    <subcellularLocation>
        <location evidence="1">Cell membrane</location>
        <topology evidence="1">Multi-pass membrane protein</topology>
    </subcellularLocation>
</comment>
<dbReference type="PROSITE" id="PS50283">
    <property type="entry name" value="NA_SOLUT_SYMP_3"/>
    <property type="match status" value="2"/>
</dbReference>
<evidence type="ECO:0000313" key="15">
    <source>
        <dbReference type="Proteomes" id="UP000683360"/>
    </source>
</evidence>
<feature type="transmembrane region" description="Helical" evidence="13">
    <location>
        <begin position="390"/>
        <end position="410"/>
    </location>
</feature>
<feature type="transmembrane region" description="Helical" evidence="13">
    <location>
        <begin position="166"/>
        <end position="185"/>
    </location>
</feature>
<dbReference type="PANTHER" id="PTHR42985:SF2">
    <property type="entry name" value="SODIUM-DEPENDENT MULTIVITAMIN TRANSPORTER"/>
    <property type="match status" value="1"/>
</dbReference>
<dbReference type="NCBIfam" id="TIGR00813">
    <property type="entry name" value="sss"/>
    <property type="match status" value="1"/>
</dbReference>
<dbReference type="PANTHER" id="PTHR42985">
    <property type="entry name" value="SODIUM-COUPLED MONOCARBOXYLATE TRANSPORTER"/>
    <property type="match status" value="1"/>
</dbReference>
<evidence type="ECO:0000256" key="12">
    <source>
        <dbReference type="ARBA" id="ARBA00036099"/>
    </source>
</evidence>
<feature type="transmembrane region" description="Helical" evidence="13">
    <location>
        <begin position="926"/>
        <end position="949"/>
    </location>
</feature>
<feature type="transmembrane region" description="Helical" evidence="13">
    <location>
        <begin position="197"/>
        <end position="215"/>
    </location>
</feature>
<dbReference type="Pfam" id="PF00474">
    <property type="entry name" value="SSF"/>
    <property type="match status" value="2"/>
</dbReference>
<name>A0A8S3QQ25_MYTED</name>
<keyword evidence="9 13" id="KW-0472">Membrane</keyword>
<evidence type="ECO:0000256" key="7">
    <source>
        <dbReference type="ARBA" id="ARBA00023053"/>
    </source>
</evidence>
<comment type="caution">
    <text evidence="14">The sequence shown here is derived from an EMBL/GenBank/DDBJ whole genome shotgun (WGS) entry which is preliminary data.</text>
</comment>
<feature type="transmembrane region" description="Helical" evidence="13">
    <location>
        <begin position="90"/>
        <end position="114"/>
    </location>
</feature>
<dbReference type="GO" id="GO:0098660">
    <property type="term" value="P:inorganic ion transmembrane transport"/>
    <property type="evidence" value="ECO:0007669"/>
    <property type="project" value="UniProtKB-ARBA"/>
</dbReference>
<evidence type="ECO:0000313" key="14">
    <source>
        <dbReference type="EMBL" id="CAG2197755.1"/>
    </source>
</evidence>
<evidence type="ECO:0000256" key="5">
    <source>
        <dbReference type="ARBA" id="ARBA00022692"/>
    </source>
</evidence>
<evidence type="ECO:0000256" key="9">
    <source>
        <dbReference type="ARBA" id="ARBA00023136"/>
    </source>
</evidence>
<feature type="transmembrane region" description="Helical" evidence="13">
    <location>
        <begin position="21"/>
        <end position="40"/>
    </location>
</feature>
<feature type="transmembrane region" description="Helical" evidence="13">
    <location>
        <begin position="247"/>
        <end position="265"/>
    </location>
</feature>
<feature type="transmembrane region" description="Helical" evidence="13">
    <location>
        <begin position="60"/>
        <end position="78"/>
    </location>
</feature>
<proteinExistence type="inferred from homology"/>
<feature type="transmembrane region" description="Helical" evidence="13">
    <location>
        <begin position="447"/>
        <end position="469"/>
    </location>
</feature>
<dbReference type="Proteomes" id="UP000683360">
    <property type="component" value="Unassembled WGS sequence"/>
</dbReference>
<dbReference type="GO" id="GO:0005886">
    <property type="term" value="C:plasma membrane"/>
    <property type="evidence" value="ECO:0007669"/>
    <property type="project" value="UniProtKB-SubCell"/>
</dbReference>
<keyword evidence="8" id="KW-0406">Ion transport</keyword>
<keyword evidence="4" id="KW-1003">Cell membrane</keyword>
<sequence>MEDKSYSFVTGRRNTFHVLDYVFFIGTLVVSLLIGIFFGYRGRTKHSTKEVLLAGGKMHFIPVSMSLLASFMSAITLLGTPAEMYNFTTMYWYIGISYFFVMFMAAHIYLPVFYNLGVTSVYEYLEHRFSKGVRTAGMCIFSLQMMIYMSIVLYGPSLALNAVTGLSLWGAVASVGIVCMIYTALGGMKAVLWTDSFQVIMMITGVLATLIQGSIEVGGFAKAWEIAADNERVWFTDFRVDPSVRHSAWALVIGGSFLWVSVYGTNQAQVQRALTCKSLRDAKIALWLNFPGLCIILYLCCLVGIVLYAFYRHCDPVTYGLIMASDQLYPLFVMDIMGHVPGVPGLFVASIFSGSLSTLSSGLNSLSAVLLQDIVKVYIAPDITDQRAALLTKVFAVMFGIICLSLTYVASLLGGILQAALAIFGMLGAPMLGLFTLGMLFPWANKWGAYSGLGCSLIMMFWIGIGAYVTKPDLGKAPISLAGCPNFTVFSNGTDTYVEYANYSMLYNSTIDMTTSIANLSVDDSNPVDKLYTLSYVWYSFTAVLIVVFVGMIVTMITGKKDPKTIDARLICPVFDVVFPYLPEKILKPLRFGVNHKGKYDIKPTPSEMPLKDKNPSVGNTDQLVNGIDTEMEIMIQKPDEKEKGDVKFVFSFDHSTRYTVWTGVFGQAMMWTTLFGTNQAQIQRTLTCATLKNAQKALWFCMPGLVIIITMGCLNGLVAFAYYQTCDPLSAGIIKAGDQLLPLFVMEIMGSIPGLPGIFIAAVFSGSLSTVSSGLNSMSAVLLQDIVKPFIAPTISDKKAANVSKIMGSKLQCHITLCQARAALSMFGIMGSPVHGVITLGMIFPWANAKGAFAGTITSMGIMMWIGIGSFMYKVYPMSPMSTEGCPNNLTGIWNNSSTFSSIAMTTLPTQSESNTIFPLYDLSFTYYMLLAPAIVLVVGLAVSFLTGHNDPKSVDPRLICPIFDVLCPYLPEKIRKPLRFGIIHKDKYKIQSKMAGMITEAQLITLNPDDVKDQQEREMFIDVNPSDTSETLMNGAKQHIN</sequence>
<keyword evidence="5 13" id="KW-0812">Transmembrane</keyword>
<feature type="transmembrane region" description="Helical" evidence="13">
    <location>
        <begin position="286"/>
        <end position="311"/>
    </location>
</feature>
<dbReference type="InterPro" id="IPR001734">
    <property type="entry name" value="Na/solute_symporter"/>
</dbReference>